<protein>
    <recommendedName>
        <fullName evidence="3">Protein RST1</fullName>
    </recommendedName>
</protein>
<dbReference type="Proteomes" id="UP001642487">
    <property type="component" value="Chromosome 5"/>
</dbReference>
<dbReference type="PANTHER" id="PTHR16212">
    <property type="entry name" value="FOCADHESIN FAMILY MEMBER"/>
    <property type="match status" value="1"/>
</dbReference>
<reference evidence="1 2" key="1">
    <citation type="submission" date="2024-03" db="EMBL/GenBank/DDBJ databases">
        <authorList>
            <person name="Gkanogiannis A."/>
            <person name="Becerra Lopez-Lavalle L."/>
        </authorList>
    </citation>
    <scope>NUCLEOTIDE SEQUENCE [LARGE SCALE GENOMIC DNA]</scope>
</reference>
<evidence type="ECO:0000313" key="2">
    <source>
        <dbReference type="Proteomes" id="UP001642487"/>
    </source>
</evidence>
<proteinExistence type="predicted"/>
<organism evidence="1 2">
    <name type="scientific">Citrullus colocynthis</name>
    <name type="common">colocynth</name>
    <dbReference type="NCBI Taxonomy" id="252529"/>
    <lineage>
        <taxon>Eukaryota</taxon>
        <taxon>Viridiplantae</taxon>
        <taxon>Streptophyta</taxon>
        <taxon>Embryophyta</taxon>
        <taxon>Tracheophyta</taxon>
        <taxon>Spermatophyta</taxon>
        <taxon>Magnoliopsida</taxon>
        <taxon>eudicotyledons</taxon>
        <taxon>Gunneridae</taxon>
        <taxon>Pentapetalae</taxon>
        <taxon>rosids</taxon>
        <taxon>fabids</taxon>
        <taxon>Cucurbitales</taxon>
        <taxon>Cucurbitaceae</taxon>
        <taxon>Benincaseae</taxon>
        <taxon>Citrullus</taxon>
    </lineage>
</organism>
<gene>
    <name evidence="1" type="ORF">CITCOLO1_LOCUS14699</name>
</gene>
<evidence type="ECO:0000313" key="1">
    <source>
        <dbReference type="EMBL" id="CAK9322549.1"/>
    </source>
</evidence>
<dbReference type="InterPro" id="IPR045163">
    <property type="entry name" value="Focadhesin/RST1"/>
</dbReference>
<accession>A0ABP0YPU4</accession>
<name>A0ABP0YPU4_9ROSI</name>
<dbReference type="PANTHER" id="PTHR16212:SF4">
    <property type="entry name" value="FOCADHESIN"/>
    <property type="match status" value="1"/>
</dbReference>
<evidence type="ECO:0008006" key="3">
    <source>
        <dbReference type="Google" id="ProtNLM"/>
    </source>
</evidence>
<dbReference type="EMBL" id="OZ021739">
    <property type="protein sequence ID" value="CAK9322549.1"/>
    <property type="molecule type" value="Genomic_DNA"/>
</dbReference>
<sequence>MSQFFPFCYQVLPQAAHAVKSTASKFLLNWLFQREHEHRQWPSAISLGIISRCLHVTDHKLKFQIISGLLEVLSVSKSILVKGACGVGLGYSSHDLLSGVEIVDKSNLGRDEQTTKIEEVELLGTIVRSISMMICQLTGASKDMFEDLFAMVPAHSFDISVDSQMLHKNGDSEDDVWGVAGLVLGLANTIIAMYKAGACNAVLKIKSLISSWIPHENSVLQCSGSFDEVSIRVLSVGSCLALPTVTLFCHKLELMNVDELDLLISAYKEIISDLLPVKKSSTSHQNLLMASCIGAGNLLAGILNEGVHSIEVGCVQDFLELFRRCYSNSYSPLTHFGGMLGVVTAMGLGVGSLFNVHPTISSVQTELELKESSHLLGPLLSSRVCEPLLTSIMQEMYLVAQNSDDKNLQQYAAWAVSFLRQNIWSKESPNLQNLNETDVSGPRSLPQNFPMDGVGMRLCNWLMQLNLSEAGTATHTETLVTTLRCLSQAPRLPSLDWGAIIRRCMRYEDQVAELSPPSSALRKGILREECLKFSLAHANQFDQLLIFLDELSDISRFRTLGLNLQSCLLTHLAGLMKVFSNSRVEKLFDDMKIYMSSFYSDQQLYNYETHLLCISCWKGLYQCLDEANLNSLGCISHIEDFMVVLFTMLPTSSSSINREGDEVHSTKGWSEAMRCLGKARQTWLLNFLQISSEDLVSKDQKLLEVLKKMKFKAKLTRNGSLPLSELGKMKTLMLNLKSQDVWDVLVEVVAALQLAEGNVKRQWVVDAVEISCVSVHPSTAIQFLGLLSGSFSKYMPLLILDPHSVLNNLPVTLNSLLSTSGWSSIAESVASRLFASTERIYHRATQIPNVDDIHSSQPIDESEIDAATSLLHVMHNTCVSLKDLLPLGEQLRLTNMNIIT</sequence>
<keyword evidence="2" id="KW-1185">Reference proteome</keyword>